<dbReference type="SUPFAM" id="SSF81296">
    <property type="entry name" value="E set domains"/>
    <property type="match status" value="1"/>
</dbReference>
<dbReference type="Pfam" id="PF00128">
    <property type="entry name" value="Alpha-amylase"/>
    <property type="match status" value="1"/>
</dbReference>
<dbReference type="RefSeq" id="WP_141427670.1">
    <property type="nucleotide sequence ID" value="NZ_AP019736.1"/>
</dbReference>
<protein>
    <recommendedName>
        <fullName evidence="4">1,4-alpha-glucan branching enzyme</fullName>
        <ecNumber evidence="4">2.4.1.18</ecNumber>
    </recommendedName>
</protein>
<keyword evidence="7" id="KW-0119">Carbohydrate metabolism</keyword>
<evidence type="ECO:0000256" key="4">
    <source>
        <dbReference type="ARBA" id="ARBA00012541"/>
    </source>
</evidence>
<dbReference type="EC" id="2.4.1.18" evidence="4"/>
<dbReference type="InterPro" id="IPR037439">
    <property type="entry name" value="Branching_enzy"/>
</dbReference>
<dbReference type="EMBL" id="AP019736">
    <property type="protein sequence ID" value="BBL05793.1"/>
    <property type="molecule type" value="Genomic_DNA"/>
</dbReference>
<dbReference type="CDD" id="cd02854">
    <property type="entry name" value="E_set_GBE_euk_N"/>
    <property type="match status" value="1"/>
</dbReference>
<dbReference type="Gene3D" id="2.60.40.1180">
    <property type="entry name" value="Golgi alpha-mannosidase II"/>
    <property type="match status" value="1"/>
</dbReference>
<dbReference type="GO" id="GO:0005737">
    <property type="term" value="C:cytoplasm"/>
    <property type="evidence" value="ECO:0007669"/>
    <property type="project" value="TreeGrafter"/>
</dbReference>
<dbReference type="Pfam" id="PF02806">
    <property type="entry name" value="Alpha-amylase_C"/>
    <property type="match status" value="1"/>
</dbReference>
<dbReference type="InterPro" id="IPR006047">
    <property type="entry name" value="GH13_cat_dom"/>
</dbReference>
<comment type="catalytic activity">
    <reaction evidence="1">
        <text>Transfers a segment of a (1-&gt;4)-alpha-D-glucan chain to a primary hydroxy group in a similar glucan chain.</text>
        <dbReference type="EC" id="2.4.1.18"/>
    </reaction>
</comment>
<evidence type="ECO:0000256" key="8">
    <source>
        <dbReference type="PIRSR" id="PIRSR000463-1"/>
    </source>
</evidence>
<dbReference type="InterPro" id="IPR013783">
    <property type="entry name" value="Ig-like_fold"/>
</dbReference>
<comment type="similarity">
    <text evidence="3">Belongs to the glycosyl hydrolase 13 family. GlgB subfamily.</text>
</comment>
<evidence type="ECO:0000256" key="2">
    <source>
        <dbReference type="ARBA" id="ARBA00002953"/>
    </source>
</evidence>
<evidence type="ECO:0000256" key="7">
    <source>
        <dbReference type="ARBA" id="ARBA00023277"/>
    </source>
</evidence>
<dbReference type="InterPro" id="IPR014756">
    <property type="entry name" value="Ig_E-set"/>
</dbReference>
<dbReference type="AlphaFoldDB" id="A0A4Y1WXI9"/>
<dbReference type="OrthoDB" id="9800174at2"/>
<dbReference type="InterPro" id="IPR006048">
    <property type="entry name" value="A-amylase/branching_C"/>
</dbReference>
<dbReference type="GO" id="GO:0004553">
    <property type="term" value="F:hydrolase activity, hydrolyzing O-glycosyl compounds"/>
    <property type="evidence" value="ECO:0007669"/>
    <property type="project" value="InterPro"/>
</dbReference>
<reference evidence="11" key="1">
    <citation type="submission" date="2019-06" db="EMBL/GenBank/DDBJ databases">
        <title>Alistipes onderdonkii subsp. vulgaris subsp. nov., Alistipes dispar sp. nov. and Alistipes communis sp. nov., isolated from human faeces, and creation of Alistipes onderdonkii subsp. onderdonkii subsp. nov.</title>
        <authorList>
            <person name="Sakamoto M."/>
            <person name="Ikeyama N."/>
            <person name="Ogata Y."/>
            <person name="Suda W."/>
            <person name="Iino T."/>
            <person name="Hattori M."/>
            <person name="Ohkuma M."/>
        </authorList>
    </citation>
    <scope>NUCLEOTIDE SEQUENCE [LARGE SCALE GENOMIC DNA]</scope>
    <source>
        <strain evidence="11">5CPEGH6</strain>
    </source>
</reference>
<dbReference type="PANTHER" id="PTHR43651:SF3">
    <property type="entry name" value="1,4-ALPHA-GLUCAN-BRANCHING ENZYME"/>
    <property type="match status" value="1"/>
</dbReference>
<dbReference type="Gene3D" id="2.60.40.10">
    <property type="entry name" value="Immunoglobulins"/>
    <property type="match status" value="1"/>
</dbReference>
<evidence type="ECO:0000256" key="3">
    <source>
        <dbReference type="ARBA" id="ARBA00009000"/>
    </source>
</evidence>
<keyword evidence="5" id="KW-0328">Glycosyltransferase</keyword>
<dbReference type="GO" id="GO:0043169">
    <property type="term" value="F:cation binding"/>
    <property type="evidence" value="ECO:0007669"/>
    <property type="project" value="InterPro"/>
</dbReference>
<evidence type="ECO:0000313" key="11">
    <source>
        <dbReference type="Proteomes" id="UP000319374"/>
    </source>
</evidence>
<dbReference type="SMART" id="SM00642">
    <property type="entry name" value="Aamy"/>
    <property type="match status" value="1"/>
</dbReference>
<proteinExistence type="inferred from homology"/>
<dbReference type="Proteomes" id="UP000319374">
    <property type="component" value="Chromosome"/>
</dbReference>
<dbReference type="PIRSF" id="PIRSF000463">
    <property type="entry name" value="GlgB"/>
    <property type="match status" value="1"/>
</dbReference>
<dbReference type="CDD" id="cd11321">
    <property type="entry name" value="AmyAc_bac_euk_BE"/>
    <property type="match status" value="1"/>
</dbReference>
<dbReference type="InterPro" id="IPR004193">
    <property type="entry name" value="Glyco_hydro_13_N"/>
</dbReference>
<feature type="active site" description="Nucleophile" evidence="8">
    <location>
        <position position="337"/>
    </location>
</feature>
<dbReference type="Gene3D" id="3.20.20.80">
    <property type="entry name" value="Glycosidases"/>
    <property type="match status" value="1"/>
</dbReference>
<evidence type="ECO:0000256" key="5">
    <source>
        <dbReference type="ARBA" id="ARBA00022676"/>
    </source>
</evidence>
<organism evidence="10 11">
    <name type="scientific">Alistipes dispar</name>
    <dbReference type="NCBI Taxonomy" id="2585119"/>
    <lineage>
        <taxon>Bacteria</taxon>
        <taxon>Pseudomonadati</taxon>
        <taxon>Bacteroidota</taxon>
        <taxon>Bacteroidia</taxon>
        <taxon>Bacteroidales</taxon>
        <taxon>Rikenellaceae</taxon>
        <taxon>Alistipes</taxon>
    </lineage>
</organism>
<evidence type="ECO:0000256" key="1">
    <source>
        <dbReference type="ARBA" id="ARBA00000826"/>
    </source>
</evidence>
<dbReference type="GO" id="GO:0005978">
    <property type="term" value="P:glycogen biosynthetic process"/>
    <property type="evidence" value="ECO:0007669"/>
    <property type="project" value="InterPro"/>
</dbReference>
<sequence>MGKNSDLLPIVLRDEWLRPAAAAIARRHGRYLDKLAAVERAAGSIVDYANGYRYFGWQWDAGLEGWWLREWLPGAADVYVFGDFNGWQRTEIRMHRDPAGVWSVFFPAAMYRDRLLHGSLYKLHVHGDNGWRDRIPAYARRVVQDEQTKDFAAQFWEPDAPFDWCGDAFEAPAAGSLLIYEAHVGMAQEREGVGTYREFTERILPVIKRGGYNAVQLMAIAEHPYYGSFGYHVSSFFAPSSRFGTPEELKELVRRAHELGLAVIMDLVHAHYVKNLNEGINELDGTDHLYSPPGEAGDQPYWDSKLFDYGKGEVQHFLLSNVKYWLDEFHFDGFRFDGVTSMLYRHHGYIDFDCRDRYFDEGVNEDAVDYLTLANRLVHDFRPAAVTIAEDVSGMPGMCIPIDDGGIGFDYRLGMAIPDYWIKQLKEVPDEEWNIWEMWSVMTNRLPGVKTVAYAESHDQALVGDKTLAFRLMDKEMYDRMDRASESLVIDRGMALHKMIRLMTIAAGGDAYLNFMGNEFGHPEWIDFPREGNGWSYAHARRQWSLSRNGFLRYSWLGDFDRAMIRLVKKYRVLADGYPYNLLMDERNKTMVFSHGRLLFVFNWHPTASIPDYELPVGAPGKYVPVLSTDERRFGGQERQSMQVEHFSFPVRGDDGQDHPRIRIYNTSRTATVYLRRR</sequence>
<evidence type="ECO:0000313" key="10">
    <source>
        <dbReference type="EMBL" id="BBL05793.1"/>
    </source>
</evidence>
<feature type="active site" description="Proton donor" evidence="8">
    <location>
        <position position="390"/>
    </location>
</feature>
<dbReference type="Pfam" id="PF02922">
    <property type="entry name" value="CBM_48"/>
    <property type="match status" value="1"/>
</dbReference>
<keyword evidence="6" id="KW-0808">Transferase</keyword>
<dbReference type="GeneID" id="98672401"/>
<evidence type="ECO:0000259" key="9">
    <source>
        <dbReference type="SMART" id="SM00642"/>
    </source>
</evidence>
<feature type="domain" description="Glycosyl hydrolase family 13 catalytic" evidence="9">
    <location>
        <begin position="181"/>
        <end position="552"/>
    </location>
</feature>
<accession>A0A4Y1WXI9</accession>
<name>A0A4Y1WXI9_9BACT</name>
<dbReference type="SUPFAM" id="SSF51445">
    <property type="entry name" value="(Trans)glycosidases"/>
    <property type="match status" value="1"/>
</dbReference>
<dbReference type="InterPro" id="IPR017853">
    <property type="entry name" value="GH"/>
</dbReference>
<keyword evidence="11" id="KW-1185">Reference proteome</keyword>
<dbReference type="SUPFAM" id="SSF51011">
    <property type="entry name" value="Glycosyl hydrolase domain"/>
    <property type="match status" value="1"/>
</dbReference>
<dbReference type="KEGG" id="ada:A5CPEGH6_04310"/>
<gene>
    <name evidence="10" type="ORF">A5CPEGH6_04310</name>
</gene>
<comment type="function">
    <text evidence="2">Catalyzes the formation of the alpha-1,6-glucosidic linkages in glycogen by scission of a 1,4-alpha-linked oligosaccharide from growing alpha-1,4-glucan chains and the subsequent attachment of the oligosaccharide to the alpha-1,6 position.</text>
</comment>
<evidence type="ECO:0000256" key="6">
    <source>
        <dbReference type="ARBA" id="ARBA00022679"/>
    </source>
</evidence>
<dbReference type="InterPro" id="IPR013780">
    <property type="entry name" value="Glyco_hydro_b"/>
</dbReference>
<dbReference type="PANTHER" id="PTHR43651">
    <property type="entry name" value="1,4-ALPHA-GLUCAN-BRANCHING ENZYME"/>
    <property type="match status" value="1"/>
</dbReference>
<dbReference type="GO" id="GO:0003844">
    <property type="term" value="F:1,4-alpha-glucan branching enzyme activity"/>
    <property type="evidence" value="ECO:0007669"/>
    <property type="project" value="UniProtKB-EC"/>
</dbReference>